<keyword evidence="3" id="KW-1185">Reference proteome</keyword>
<accession>A0A9N7YVX0</accession>
<evidence type="ECO:0000256" key="1">
    <source>
        <dbReference type="SAM" id="SignalP"/>
    </source>
</evidence>
<evidence type="ECO:0000313" key="2">
    <source>
        <dbReference type="EMBL" id="CAB1439699.1"/>
    </source>
</evidence>
<comment type="caution">
    <text evidence="2">The sequence shown here is derived from an EMBL/GenBank/DDBJ whole genome shotgun (WGS) entry which is preliminary data.</text>
</comment>
<dbReference type="AlphaFoldDB" id="A0A9N7YVX0"/>
<evidence type="ECO:0000313" key="3">
    <source>
        <dbReference type="Proteomes" id="UP001153269"/>
    </source>
</evidence>
<evidence type="ECO:0008006" key="4">
    <source>
        <dbReference type="Google" id="ProtNLM"/>
    </source>
</evidence>
<proteinExistence type="predicted"/>
<feature type="non-terminal residue" evidence="2">
    <location>
        <position position="114"/>
    </location>
</feature>
<reference evidence="2" key="1">
    <citation type="submission" date="2020-03" db="EMBL/GenBank/DDBJ databases">
        <authorList>
            <person name="Weist P."/>
        </authorList>
    </citation>
    <scope>NUCLEOTIDE SEQUENCE</scope>
</reference>
<feature type="signal peptide" evidence="1">
    <location>
        <begin position="1"/>
        <end position="23"/>
    </location>
</feature>
<name>A0A9N7YVX0_PLEPL</name>
<organism evidence="2 3">
    <name type="scientific">Pleuronectes platessa</name>
    <name type="common">European plaice</name>
    <dbReference type="NCBI Taxonomy" id="8262"/>
    <lineage>
        <taxon>Eukaryota</taxon>
        <taxon>Metazoa</taxon>
        <taxon>Chordata</taxon>
        <taxon>Craniata</taxon>
        <taxon>Vertebrata</taxon>
        <taxon>Euteleostomi</taxon>
        <taxon>Actinopterygii</taxon>
        <taxon>Neopterygii</taxon>
        <taxon>Teleostei</taxon>
        <taxon>Neoteleostei</taxon>
        <taxon>Acanthomorphata</taxon>
        <taxon>Carangaria</taxon>
        <taxon>Pleuronectiformes</taxon>
        <taxon>Pleuronectoidei</taxon>
        <taxon>Pleuronectidae</taxon>
        <taxon>Pleuronectes</taxon>
    </lineage>
</organism>
<sequence>FQQFLLIAFLLPIPACLTVYVSAFSLPDTLPCDRLPSRVPTLDWNDYQLCRCLSPVGLLYPCLDCQIKAQIHGFVPQPRTNHLTLGSTDAQCEFRGGVVQQTEAGCNLFLFTAH</sequence>
<dbReference type="Proteomes" id="UP001153269">
    <property type="component" value="Unassembled WGS sequence"/>
</dbReference>
<keyword evidence="1" id="KW-0732">Signal</keyword>
<gene>
    <name evidence="2" type="ORF">PLEPLA_LOCUS27471</name>
</gene>
<dbReference type="EMBL" id="CADEAL010002319">
    <property type="protein sequence ID" value="CAB1439699.1"/>
    <property type="molecule type" value="Genomic_DNA"/>
</dbReference>
<protein>
    <recommendedName>
        <fullName evidence="4">Secreted protein</fullName>
    </recommendedName>
</protein>
<feature type="chain" id="PRO_5040126718" description="Secreted protein" evidence="1">
    <location>
        <begin position="24"/>
        <end position="114"/>
    </location>
</feature>